<dbReference type="AlphaFoldDB" id="A0A0C2TUW9"/>
<dbReference type="InterPro" id="IPR050750">
    <property type="entry name" value="C5-MTase"/>
</dbReference>
<dbReference type="PANTHER" id="PTHR46098">
    <property type="entry name" value="TRNA (CYTOSINE(38)-C(5))-METHYLTRANSFERASE"/>
    <property type="match status" value="1"/>
</dbReference>
<dbReference type="EC" id="2.1.1.204" evidence="4"/>
<dbReference type="Gene3D" id="3.90.120.10">
    <property type="entry name" value="DNA Methylase, subunit A, domain 2"/>
    <property type="match status" value="1"/>
</dbReference>
<dbReference type="Proteomes" id="UP000054549">
    <property type="component" value="Unassembled WGS sequence"/>
</dbReference>
<dbReference type="PROSITE" id="PS00095">
    <property type="entry name" value="C5_MTASE_2"/>
    <property type="match status" value="1"/>
</dbReference>
<dbReference type="STRING" id="946122.A0A0C2TUW9"/>
<keyword evidence="10" id="KW-1185">Reference proteome</keyword>
<dbReference type="PANTHER" id="PTHR46098:SF1">
    <property type="entry name" value="TRNA (CYTOSINE(38)-C(5))-METHYLTRANSFERASE"/>
    <property type="match status" value="1"/>
</dbReference>
<dbReference type="GO" id="GO:0005634">
    <property type="term" value="C:nucleus"/>
    <property type="evidence" value="ECO:0007669"/>
    <property type="project" value="TreeGrafter"/>
</dbReference>
<dbReference type="SUPFAM" id="SSF53335">
    <property type="entry name" value="S-adenosyl-L-methionine-dependent methyltransferases"/>
    <property type="match status" value="1"/>
</dbReference>
<evidence type="ECO:0000313" key="9">
    <source>
        <dbReference type="EMBL" id="KIL71104.1"/>
    </source>
</evidence>
<dbReference type="PRINTS" id="PR00105">
    <property type="entry name" value="C5METTRFRASE"/>
</dbReference>
<dbReference type="Pfam" id="PF00145">
    <property type="entry name" value="DNA_methylase"/>
    <property type="match status" value="1"/>
</dbReference>
<dbReference type="GO" id="GO:0032259">
    <property type="term" value="P:methylation"/>
    <property type="evidence" value="ECO:0007669"/>
    <property type="project" value="UniProtKB-KW"/>
</dbReference>
<keyword evidence="1 7" id="KW-0489">Methyltransferase</keyword>
<dbReference type="GO" id="GO:0008168">
    <property type="term" value="F:methyltransferase activity"/>
    <property type="evidence" value="ECO:0007669"/>
    <property type="project" value="UniProtKB-KW"/>
</dbReference>
<dbReference type="Gene3D" id="3.40.50.150">
    <property type="entry name" value="Vaccinia Virus protein VP39"/>
    <property type="match status" value="1"/>
</dbReference>
<dbReference type="InterPro" id="IPR001525">
    <property type="entry name" value="C5_MeTfrase"/>
</dbReference>
<evidence type="ECO:0000256" key="1">
    <source>
        <dbReference type="ARBA" id="ARBA00022603"/>
    </source>
</evidence>
<sequence>MRALEFYCGIGGLHLALKRSKANASVVQAFDWDQNACQVYSLNYGQDIVSRVDISTLKPHYLASFGAEIWLLSPACQPYTVLNSNRKGASDPRAQSFLYLIQDVLPQMKVTNTHPSYLLVENVAGFETSSTRELLCSTLWSLDYATLEILLTPLQFGIPNSRLRYYLLAKRRPFRFAHADDIQGKVWRTIPGQCGDDDNANEFELHSETSTSLVREIKNYLEHDLNDSHLYGVPDKVLKKWGTLFDIVLPSSKRSCCFTRGYTHLVERAGSIIQTNEDLDTTEVFNKFLAAQRAGSGHAVQILRPLGLRYFTPLELLRLFDFERFSCDNDDEVFKWPVTITLKTKYRLIGNSVNIRVVTELLNYMLD</sequence>
<evidence type="ECO:0000256" key="3">
    <source>
        <dbReference type="ARBA" id="ARBA00022691"/>
    </source>
</evidence>
<evidence type="ECO:0000256" key="7">
    <source>
        <dbReference type="PROSITE-ProRule" id="PRU01016"/>
    </source>
</evidence>
<evidence type="ECO:0000313" key="10">
    <source>
        <dbReference type="Proteomes" id="UP000054549"/>
    </source>
</evidence>
<protein>
    <recommendedName>
        <fullName evidence="5">tRNA (cytosine(38)-C(5))-methyltransferase</fullName>
        <ecNumber evidence="4">2.1.1.204</ecNumber>
    </recommendedName>
    <alternativeName>
        <fullName evidence="6">DNA (cytosine-5)-methyltransferase-like protein 2</fullName>
    </alternativeName>
</protein>
<reference evidence="9 10" key="1">
    <citation type="submission" date="2014-04" db="EMBL/GenBank/DDBJ databases">
        <title>Evolutionary Origins and Diversification of the Mycorrhizal Mutualists.</title>
        <authorList>
            <consortium name="DOE Joint Genome Institute"/>
            <consortium name="Mycorrhizal Genomics Consortium"/>
            <person name="Kohler A."/>
            <person name="Kuo A."/>
            <person name="Nagy L.G."/>
            <person name="Floudas D."/>
            <person name="Copeland A."/>
            <person name="Barry K.W."/>
            <person name="Cichocki N."/>
            <person name="Veneault-Fourrey C."/>
            <person name="LaButti K."/>
            <person name="Lindquist E.A."/>
            <person name="Lipzen A."/>
            <person name="Lundell T."/>
            <person name="Morin E."/>
            <person name="Murat C."/>
            <person name="Riley R."/>
            <person name="Ohm R."/>
            <person name="Sun H."/>
            <person name="Tunlid A."/>
            <person name="Henrissat B."/>
            <person name="Grigoriev I.V."/>
            <person name="Hibbett D.S."/>
            <person name="Martin F."/>
        </authorList>
    </citation>
    <scope>NUCLEOTIDE SEQUENCE [LARGE SCALE GENOMIC DNA]</scope>
    <source>
        <strain evidence="9 10">Koide BX008</strain>
    </source>
</reference>
<dbReference type="PROSITE" id="PS51679">
    <property type="entry name" value="SAM_MT_C5"/>
    <property type="match status" value="1"/>
</dbReference>
<keyword evidence="3 7" id="KW-0949">S-adenosyl-L-methionine</keyword>
<evidence type="ECO:0000256" key="6">
    <source>
        <dbReference type="ARBA" id="ARBA00042810"/>
    </source>
</evidence>
<gene>
    <name evidence="9" type="ORF">M378DRAFT_66508</name>
</gene>
<evidence type="ECO:0000256" key="2">
    <source>
        <dbReference type="ARBA" id="ARBA00022679"/>
    </source>
</evidence>
<accession>A0A0C2TUW9</accession>
<evidence type="ECO:0000256" key="8">
    <source>
        <dbReference type="RuleBase" id="RU000416"/>
    </source>
</evidence>
<proteinExistence type="inferred from homology"/>
<dbReference type="EMBL" id="KN818223">
    <property type="protein sequence ID" value="KIL71104.1"/>
    <property type="molecule type" value="Genomic_DNA"/>
</dbReference>
<dbReference type="InterPro" id="IPR029063">
    <property type="entry name" value="SAM-dependent_MTases_sf"/>
</dbReference>
<dbReference type="HOGENOM" id="CLU_049101_0_0_1"/>
<dbReference type="OrthoDB" id="414133at2759"/>
<dbReference type="InterPro" id="IPR031303">
    <property type="entry name" value="C5_meth_CS"/>
</dbReference>
<feature type="active site" evidence="7">
    <location>
        <position position="76"/>
    </location>
</feature>
<organism evidence="9 10">
    <name type="scientific">Amanita muscaria (strain Koide BX008)</name>
    <dbReference type="NCBI Taxonomy" id="946122"/>
    <lineage>
        <taxon>Eukaryota</taxon>
        <taxon>Fungi</taxon>
        <taxon>Dikarya</taxon>
        <taxon>Basidiomycota</taxon>
        <taxon>Agaricomycotina</taxon>
        <taxon>Agaricomycetes</taxon>
        <taxon>Agaricomycetidae</taxon>
        <taxon>Agaricales</taxon>
        <taxon>Pluteineae</taxon>
        <taxon>Amanitaceae</taxon>
        <taxon>Amanita</taxon>
    </lineage>
</organism>
<dbReference type="NCBIfam" id="TIGR00675">
    <property type="entry name" value="dcm"/>
    <property type="match status" value="1"/>
</dbReference>
<keyword evidence="2 7" id="KW-0808">Transferase</keyword>
<evidence type="ECO:0000256" key="4">
    <source>
        <dbReference type="ARBA" id="ARBA00039081"/>
    </source>
</evidence>
<name>A0A0C2TUW9_AMAMK</name>
<dbReference type="FunCoup" id="A0A0C2TUW9">
    <property type="interactions" value="232"/>
</dbReference>
<evidence type="ECO:0000256" key="5">
    <source>
        <dbReference type="ARBA" id="ARBA00039681"/>
    </source>
</evidence>
<comment type="similarity">
    <text evidence="7 8">Belongs to the class I-like SAM-binding methyltransferase superfamily. C5-methyltransferase family.</text>
</comment>
<dbReference type="InParanoid" id="A0A0C2TUW9"/>